<name>A0ABV6GE60_9BACI</name>
<keyword evidence="6" id="KW-0489">Methyltransferase</keyword>
<dbReference type="InterPro" id="IPR052527">
    <property type="entry name" value="Metal_cation-efflux_comp"/>
</dbReference>
<feature type="transmembrane region" description="Helical" evidence="5">
    <location>
        <begin position="120"/>
        <end position="145"/>
    </location>
</feature>
<evidence type="ECO:0000256" key="5">
    <source>
        <dbReference type="SAM" id="Phobius"/>
    </source>
</evidence>
<proteinExistence type="predicted"/>
<keyword evidence="4 5" id="KW-0472">Membrane</keyword>
<evidence type="ECO:0000256" key="1">
    <source>
        <dbReference type="ARBA" id="ARBA00004141"/>
    </source>
</evidence>
<protein>
    <submittedName>
        <fullName evidence="6">Isoprenylcysteine carboxyl methyltransferase family protein</fullName>
    </submittedName>
</protein>
<dbReference type="Gene3D" id="1.20.120.1630">
    <property type="match status" value="1"/>
</dbReference>
<dbReference type="RefSeq" id="WP_378932973.1">
    <property type="nucleotide sequence ID" value="NZ_JBHLVO010000005.1"/>
</dbReference>
<evidence type="ECO:0000256" key="3">
    <source>
        <dbReference type="ARBA" id="ARBA00022989"/>
    </source>
</evidence>
<feature type="transmembrane region" description="Helical" evidence="5">
    <location>
        <begin position="68"/>
        <end position="86"/>
    </location>
</feature>
<evidence type="ECO:0000313" key="6">
    <source>
        <dbReference type="EMBL" id="MFC0271671.1"/>
    </source>
</evidence>
<dbReference type="GO" id="GO:0032259">
    <property type="term" value="P:methylation"/>
    <property type="evidence" value="ECO:0007669"/>
    <property type="project" value="UniProtKB-KW"/>
</dbReference>
<gene>
    <name evidence="6" type="ORF">ACFFIX_09405</name>
</gene>
<dbReference type="GO" id="GO:0008168">
    <property type="term" value="F:methyltransferase activity"/>
    <property type="evidence" value="ECO:0007669"/>
    <property type="project" value="UniProtKB-KW"/>
</dbReference>
<dbReference type="EMBL" id="JBHLVO010000005">
    <property type="protein sequence ID" value="MFC0271671.1"/>
    <property type="molecule type" value="Genomic_DNA"/>
</dbReference>
<dbReference type="InterPro" id="IPR007269">
    <property type="entry name" value="ICMT_MeTrfase"/>
</dbReference>
<comment type="subcellular location">
    <subcellularLocation>
        <location evidence="1">Membrane</location>
        <topology evidence="1">Multi-pass membrane protein</topology>
    </subcellularLocation>
</comment>
<keyword evidence="3 5" id="KW-1133">Transmembrane helix</keyword>
<evidence type="ECO:0000256" key="4">
    <source>
        <dbReference type="ARBA" id="ARBA00023136"/>
    </source>
</evidence>
<keyword evidence="2 5" id="KW-0812">Transmembrane</keyword>
<dbReference type="Pfam" id="PF04140">
    <property type="entry name" value="ICMT"/>
    <property type="match status" value="1"/>
</dbReference>
<accession>A0ABV6GE60</accession>
<sequence>MFVFLLILIILQRLTELMLAKRNEKWMKQRGGVEYGREHYPYIVALHVLFLVSFIAEVLLFDKGLTTYWYIIAPIIVFTQVIRYWAVFSLGSFWNTRIIIIPNADVVSKGPYRFLKHPNYLVVALEILCIPLLFNAFLTSIMFTLTNVLMMKVRILAEERALVNSTNYVSVFQSKNRFLPIMKKTEE</sequence>
<evidence type="ECO:0000256" key="2">
    <source>
        <dbReference type="ARBA" id="ARBA00022692"/>
    </source>
</evidence>
<keyword evidence="6" id="KW-0808">Transferase</keyword>
<organism evidence="6 7">
    <name type="scientific">Metabacillus herbersteinensis</name>
    <dbReference type="NCBI Taxonomy" id="283816"/>
    <lineage>
        <taxon>Bacteria</taxon>
        <taxon>Bacillati</taxon>
        <taxon>Bacillota</taxon>
        <taxon>Bacilli</taxon>
        <taxon>Bacillales</taxon>
        <taxon>Bacillaceae</taxon>
        <taxon>Metabacillus</taxon>
    </lineage>
</organism>
<feature type="transmembrane region" description="Helical" evidence="5">
    <location>
        <begin position="39"/>
        <end position="61"/>
    </location>
</feature>
<keyword evidence="7" id="KW-1185">Reference proteome</keyword>
<dbReference type="PANTHER" id="PTHR43847">
    <property type="entry name" value="BLL3993 PROTEIN"/>
    <property type="match status" value="1"/>
</dbReference>
<dbReference type="Proteomes" id="UP001589854">
    <property type="component" value="Unassembled WGS sequence"/>
</dbReference>
<reference evidence="6 7" key="1">
    <citation type="submission" date="2024-09" db="EMBL/GenBank/DDBJ databases">
        <authorList>
            <person name="Sun Q."/>
            <person name="Mori K."/>
        </authorList>
    </citation>
    <scope>NUCLEOTIDE SEQUENCE [LARGE SCALE GENOMIC DNA]</scope>
    <source>
        <strain evidence="6 7">CCM 7228</strain>
    </source>
</reference>
<evidence type="ECO:0000313" key="7">
    <source>
        <dbReference type="Proteomes" id="UP001589854"/>
    </source>
</evidence>
<dbReference type="PANTHER" id="PTHR43847:SF1">
    <property type="entry name" value="BLL3993 PROTEIN"/>
    <property type="match status" value="1"/>
</dbReference>
<comment type="caution">
    <text evidence="6">The sequence shown here is derived from an EMBL/GenBank/DDBJ whole genome shotgun (WGS) entry which is preliminary data.</text>
</comment>